<dbReference type="AlphaFoldDB" id="X1U7X2"/>
<protein>
    <submittedName>
        <fullName evidence="1">Uncharacterized protein</fullName>
    </submittedName>
</protein>
<feature type="non-terminal residue" evidence="1">
    <location>
        <position position="1"/>
    </location>
</feature>
<sequence length="281" mass="31644">DQPDYNSNKLYYYAAKYGDADDNIHTISLDESQGTGTGYNTVYVDLDNDNRIDPNNEKFSFQLGSTRKTIPVRIRLMVSAGGKKVPYYFNFSAFPYTDEKNPGNKVHANARNSSILMGHANFGDRQYKIAIADLNSNGLFNDVEQGIFRGDRFFVDLDGDGKFQHSSRTSKPEESFPYSRYTRIDGKWYSVQATPDGTTIQITPAQPQFGTVLAQKNIETIDLYSNIQSQRLNFSESSAEAITGTYSLAVIQLSKLTWKCRGIFRSDRPQVTIIPGVETRI</sequence>
<organism evidence="1">
    <name type="scientific">marine sediment metagenome</name>
    <dbReference type="NCBI Taxonomy" id="412755"/>
    <lineage>
        <taxon>unclassified sequences</taxon>
        <taxon>metagenomes</taxon>
        <taxon>ecological metagenomes</taxon>
    </lineage>
</organism>
<accession>X1U7X2</accession>
<reference evidence="1" key="1">
    <citation type="journal article" date="2014" name="Front. Microbiol.">
        <title>High frequency of phylogenetically diverse reductive dehalogenase-homologous genes in deep subseafloor sedimentary metagenomes.</title>
        <authorList>
            <person name="Kawai M."/>
            <person name="Futagami T."/>
            <person name="Toyoda A."/>
            <person name="Takaki Y."/>
            <person name="Nishi S."/>
            <person name="Hori S."/>
            <person name="Arai W."/>
            <person name="Tsubouchi T."/>
            <person name="Morono Y."/>
            <person name="Uchiyama I."/>
            <person name="Ito T."/>
            <person name="Fujiyama A."/>
            <person name="Inagaki F."/>
            <person name="Takami H."/>
        </authorList>
    </citation>
    <scope>NUCLEOTIDE SEQUENCE</scope>
    <source>
        <strain evidence="1">Expedition CK06-06</strain>
    </source>
</reference>
<gene>
    <name evidence="1" type="ORF">S12H4_29732</name>
</gene>
<dbReference type="EMBL" id="BARW01017178">
    <property type="protein sequence ID" value="GAI99716.1"/>
    <property type="molecule type" value="Genomic_DNA"/>
</dbReference>
<proteinExistence type="predicted"/>
<name>X1U7X2_9ZZZZ</name>
<evidence type="ECO:0000313" key="1">
    <source>
        <dbReference type="EMBL" id="GAI99716.1"/>
    </source>
</evidence>
<comment type="caution">
    <text evidence="1">The sequence shown here is derived from an EMBL/GenBank/DDBJ whole genome shotgun (WGS) entry which is preliminary data.</text>
</comment>
<feature type="non-terminal residue" evidence="1">
    <location>
        <position position="281"/>
    </location>
</feature>